<dbReference type="InterPro" id="IPR006674">
    <property type="entry name" value="HD_domain"/>
</dbReference>
<dbReference type="Gene3D" id="1.10.3210.10">
    <property type="entry name" value="Hypothetical protein af1432"/>
    <property type="match status" value="1"/>
</dbReference>
<dbReference type="Pfam" id="PF19296">
    <property type="entry name" value="RelA_AH_RIS"/>
    <property type="match status" value="1"/>
</dbReference>
<dbReference type="InterPro" id="IPR007685">
    <property type="entry name" value="RelA_SpoT"/>
</dbReference>
<protein>
    <submittedName>
        <fullName evidence="5">RelA/SpoT family protein</fullName>
        <ecNumber evidence="5">2.7.6.5</ecNumber>
    </submittedName>
</protein>
<dbReference type="EC" id="2.7.6.5" evidence="5"/>
<dbReference type="SMART" id="SM00471">
    <property type="entry name" value="HDc"/>
    <property type="match status" value="1"/>
</dbReference>
<dbReference type="InterPro" id="IPR004811">
    <property type="entry name" value="RelA/Spo_fam"/>
</dbReference>
<dbReference type="Pfam" id="PF13291">
    <property type="entry name" value="ACT_4"/>
    <property type="match status" value="1"/>
</dbReference>
<dbReference type="CDD" id="cd05399">
    <property type="entry name" value="NT_Rel-Spo_like"/>
    <property type="match status" value="1"/>
</dbReference>
<proteinExistence type="inferred from homology"/>
<evidence type="ECO:0000259" key="4">
    <source>
        <dbReference type="PROSITE" id="PS51880"/>
    </source>
</evidence>
<dbReference type="Proteomes" id="UP001597510">
    <property type="component" value="Unassembled WGS sequence"/>
</dbReference>
<name>A0ABW5J9I7_9BACT</name>
<dbReference type="InterPro" id="IPR003607">
    <property type="entry name" value="HD/PDEase_dom"/>
</dbReference>
<dbReference type="Pfam" id="PF02824">
    <property type="entry name" value="TGS"/>
    <property type="match status" value="1"/>
</dbReference>
<reference evidence="6" key="1">
    <citation type="journal article" date="2019" name="Int. J. Syst. Evol. Microbiol.">
        <title>The Global Catalogue of Microorganisms (GCM) 10K type strain sequencing project: providing services to taxonomists for standard genome sequencing and annotation.</title>
        <authorList>
            <consortium name="The Broad Institute Genomics Platform"/>
            <consortium name="The Broad Institute Genome Sequencing Center for Infectious Disease"/>
            <person name="Wu L."/>
            <person name="Ma J."/>
        </authorList>
    </citation>
    <scope>NUCLEOTIDE SEQUENCE [LARGE SCALE GENOMIC DNA]</scope>
    <source>
        <strain evidence="6">KCTC 52344</strain>
    </source>
</reference>
<evidence type="ECO:0000256" key="2">
    <source>
        <dbReference type="RuleBase" id="RU003847"/>
    </source>
</evidence>
<dbReference type="CDD" id="cd00077">
    <property type="entry name" value="HDc"/>
    <property type="match status" value="1"/>
</dbReference>
<dbReference type="NCBIfam" id="TIGR00691">
    <property type="entry name" value="spoT_relA"/>
    <property type="match status" value="1"/>
</dbReference>
<feature type="domain" description="HD" evidence="3">
    <location>
        <begin position="73"/>
        <end position="172"/>
    </location>
</feature>
<comment type="pathway">
    <text evidence="1">Purine metabolism.</text>
</comment>
<gene>
    <name evidence="5" type="ORF">ACFSR2_11650</name>
</gene>
<accession>A0ABW5J9I7</accession>
<dbReference type="SUPFAM" id="SSF55021">
    <property type="entry name" value="ACT-like"/>
    <property type="match status" value="1"/>
</dbReference>
<sequence length="757" mass="87056">MLGEIEEKVETSRQSEPMIDLEKERAEILAKYRRLLRAAKPTLKGDDAKQIKKAFTISMEAHKDMRRKSGEPYIYHPLEVAQICVEEIGLGATSIICALLHDVVEDTDMTLKQIEKEFGEKVARIIDGLTKISGNFEQGTSAQAENFRKMLITLSEDVRVILIKLADRLHNMRTLGSMARNSQLKIAHETIFIYAPLAHRLGLYKIKSELEDLYLKYTEPEVFKELAHKLKSTKATRDRFIDNFIKPLKKKLQDAGLEFIIKGRPKHIYSIWNKIKKQNTPFEEIFDLFAIRIILTNVTHEKEKSACWQVYSIVTDQYKPNPDRLKDWISIPKANGYESLHTTVMSQTGQWVEVQIRTERMDEISERGYAAHFKYKGNDTSMNAPLDRWINQVRETLQSGDKSAIEFLEDFRGNFYNEEVFVFTPKGDLKVLRKGATVLDFAFEIHTEIGKKCTAGKVNNQLVPISYTLQNGDQVEILTTKSQKPSEDWLRFVTTTKAKARIKDLLKEENKVYYSDGKEIITKRFKLLGLENNLETLNQLRAYFNKKDYNDLYYAFGKAYIQPDEIKKFKAERDARLNKQAKIEIDNKAYTDAKSFEKEIKKVKGDDTLFIGDDLQEIDFTLARCCNPIPGDDVFGFLTVNEGIKIHRNSCPNAQQLLSQYGNRVIKARWSSQVAKAFVATIHLDGIDRMGMIQDISKVISSELHINMRSLAVDTNDGIFTGDIKLYVQDTRHLETLMKQLGEIEGVHQVTRVDVES</sequence>
<dbReference type="InterPro" id="IPR033655">
    <property type="entry name" value="TGS_RelA/SpoT"/>
</dbReference>
<dbReference type="EMBL" id="JBHULC010000011">
    <property type="protein sequence ID" value="MFD2521545.1"/>
    <property type="molecule type" value="Genomic_DNA"/>
</dbReference>
<dbReference type="PANTHER" id="PTHR21262:SF31">
    <property type="entry name" value="GTP PYROPHOSPHOKINASE"/>
    <property type="match status" value="1"/>
</dbReference>
<dbReference type="GO" id="GO:0008728">
    <property type="term" value="F:GTP diphosphokinase activity"/>
    <property type="evidence" value="ECO:0007669"/>
    <property type="project" value="UniProtKB-EC"/>
</dbReference>
<dbReference type="PROSITE" id="PS51831">
    <property type="entry name" value="HD"/>
    <property type="match status" value="1"/>
</dbReference>
<dbReference type="InterPro" id="IPR004095">
    <property type="entry name" value="TGS"/>
</dbReference>
<dbReference type="Pfam" id="PF13328">
    <property type="entry name" value="HD_4"/>
    <property type="match status" value="1"/>
</dbReference>
<dbReference type="RefSeq" id="WP_340235733.1">
    <property type="nucleotide sequence ID" value="NZ_JBBEWC010000005.1"/>
</dbReference>
<dbReference type="SUPFAM" id="SSF109604">
    <property type="entry name" value="HD-domain/PDEase-like"/>
    <property type="match status" value="1"/>
</dbReference>
<dbReference type="SMART" id="SM00954">
    <property type="entry name" value="RelA_SpoT"/>
    <property type="match status" value="1"/>
</dbReference>
<dbReference type="Gene3D" id="3.10.20.30">
    <property type="match status" value="1"/>
</dbReference>
<dbReference type="SUPFAM" id="SSF81301">
    <property type="entry name" value="Nucleotidyltransferase"/>
    <property type="match status" value="1"/>
</dbReference>
<dbReference type="Gene3D" id="3.30.70.260">
    <property type="match status" value="1"/>
</dbReference>
<dbReference type="Pfam" id="PF04607">
    <property type="entry name" value="RelA_SpoT"/>
    <property type="match status" value="1"/>
</dbReference>
<dbReference type="InterPro" id="IPR002912">
    <property type="entry name" value="ACT_dom"/>
</dbReference>
<organism evidence="5 6">
    <name type="scientific">Emticicia soli</name>
    <dbReference type="NCBI Taxonomy" id="2027878"/>
    <lineage>
        <taxon>Bacteria</taxon>
        <taxon>Pseudomonadati</taxon>
        <taxon>Bacteroidota</taxon>
        <taxon>Cytophagia</taxon>
        <taxon>Cytophagales</taxon>
        <taxon>Leadbetterellaceae</taxon>
        <taxon>Emticicia</taxon>
    </lineage>
</organism>
<dbReference type="InterPro" id="IPR045865">
    <property type="entry name" value="ACT-like_dom_sf"/>
</dbReference>
<comment type="caution">
    <text evidence="5">The sequence shown here is derived from an EMBL/GenBank/DDBJ whole genome shotgun (WGS) entry which is preliminary data.</text>
</comment>
<comment type="similarity">
    <text evidence="2">Belongs to the relA/spoT family.</text>
</comment>
<dbReference type="CDD" id="cd01668">
    <property type="entry name" value="TGS_RSH"/>
    <property type="match status" value="1"/>
</dbReference>
<dbReference type="InterPro" id="IPR043519">
    <property type="entry name" value="NT_sf"/>
</dbReference>
<dbReference type="Gene3D" id="3.30.460.10">
    <property type="entry name" value="Beta Polymerase, domain 2"/>
    <property type="match status" value="1"/>
</dbReference>
<feature type="domain" description="TGS" evidence="4">
    <location>
        <begin position="417"/>
        <end position="479"/>
    </location>
</feature>
<dbReference type="InterPro" id="IPR045600">
    <property type="entry name" value="RelA/SpoT_AH_RIS"/>
</dbReference>
<dbReference type="PANTHER" id="PTHR21262">
    <property type="entry name" value="GUANOSINE-3',5'-BIS DIPHOSPHATE 3'-PYROPHOSPHOHYDROLASE"/>
    <property type="match status" value="1"/>
</dbReference>
<keyword evidence="5" id="KW-0808">Transferase</keyword>
<evidence type="ECO:0000313" key="6">
    <source>
        <dbReference type="Proteomes" id="UP001597510"/>
    </source>
</evidence>
<dbReference type="InterPro" id="IPR012676">
    <property type="entry name" value="TGS-like"/>
</dbReference>
<evidence type="ECO:0000313" key="5">
    <source>
        <dbReference type="EMBL" id="MFD2521545.1"/>
    </source>
</evidence>
<evidence type="ECO:0000256" key="1">
    <source>
        <dbReference type="ARBA" id="ARBA00025704"/>
    </source>
</evidence>
<keyword evidence="6" id="KW-1185">Reference proteome</keyword>
<dbReference type="PROSITE" id="PS51880">
    <property type="entry name" value="TGS"/>
    <property type="match status" value="1"/>
</dbReference>
<dbReference type="InterPro" id="IPR012675">
    <property type="entry name" value="Beta-grasp_dom_sf"/>
</dbReference>
<dbReference type="CDD" id="cd04876">
    <property type="entry name" value="ACT_RelA-SpoT"/>
    <property type="match status" value="1"/>
</dbReference>
<dbReference type="SUPFAM" id="SSF81271">
    <property type="entry name" value="TGS-like"/>
    <property type="match status" value="1"/>
</dbReference>
<evidence type="ECO:0000259" key="3">
    <source>
        <dbReference type="PROSITE" id="PS51831"/>
    </source>
</evidence>
<comment type="function">
    <text evidence="2">In eubacteria ppGpp (guanosine 3'-diphosphate 5'-diphosphate) is a mediator of the stringent response that coordinates a variety of cellular activities in response to changes in nutritional abundance.</text>
</comment>